<evidence type="ECO:0000256" key="8">
    <source>
        <dbReference type="ARBA" id="ARBA00022801"/>
    </source>
</evidence>
<comment type="catalytic activity">
    <reaction evidence="15">
        <text>1,2-dihexadecanoyl-sn-glycero-3-phospho-(1D-myo-inositol-3,4,5-trisphosphate) + H2O = 1,2-dihexadecanoyl-sn-glycero-3-phospho-(1D-myo-inositol-4,5-bisphosphate) + phosphate</text>
        <dbReference type="Rhea" id="RHEA:43560"/>
        <dbReference type="ChEBI" id="CHEBI:15377"/>
        <dbReference type="ChEBI" id="CHEBI:43474"/>
        <dbReference type="ChEBI" id="CHEBI:83420"/>
        <dbReference type="ChEBI" id="CHEBI:83423"/>
    </reaction>
    <physiologicalReaction direction="left-to-right" evidence="15">
        <dbReference type="Rhea" id="RHEA:43561"/>
    </physiologicalReaction>
</comment>
<dbReference type="Gene3D" id="3.90.190.10">
    <property type="entry name" value="Protein tyrosine phosphatase superfamily"/>
    <property type="match status" value="1"/>
</dbReference>
<comment type="function">
    <text evidence="24">Dual-specificity protein phosphatase, dephosphorylating tyrosine-, serine- and threonine-phosphorylated proteins. Also functions as a lipid phosphatase, removing the phosphate in the D3 position of the inositol ring of PtdIns(3,4,5)P3/phosphatidylinositol 3,4,5-trisphosphate, PtdIns(3,4)P2/phosphatidylinositol 3,4-diphosphate and PtdIns3P/phosphatidylinositol 3-phosphate with a preference for PtdIns(3,4,5)P3.</text>
</comment>
<dbReference type="SMART" id="SM00404">
    <property type="entry name" value="PTPc_motif"/>
    <property type="match status" value="1"/>
</dbReference>
<dbReference type="EC" id="3.1.3.48" evidence="24"/>
<evidence type="ECO:0000256" key="26">
    <source>
        <dbReference type="SAM" id="MobiDB-lite"/>
    </source>
</evidence>
<reference evidence="30" key="1">
    <citation type="submission" date="2025-08" db="UniProtKB">
        <authorList>
            <consortium name="Ensembl"/>
        </authorList>
    </citation>
    <scope>IDENTIFICATION</scope>
</reference>
<dbReference type="InterPro" id="IPR017361">
    <property type="entry name" value="Bifunc_PIno_P3_Pase/Pase_PTEN"/>
</dbReference>
<organism evidence="30 31">
    <name type="scientific">Cyprinodon variegatus</name>
    <name type="common">Sheepshead minnow</name>
    <dbReference type="NCBI Taxonomy" id="28743"/>
    <lineage>
        <taxon>Eukaryota</taxon>
        <taxon>Metazoa</taxon>
        <taxon>Chordata</taxon>
        <taxon>Craniata</taxon>
        <taxon>Vertebrata</taxon>
        <taxon>Euteleostomi</taxon>
        <taxon>Actinopterygii</taxon>
        <taxon>Neopterygii</taxon>
        <taxon>Teleostei</taxon>
        <taxon>Neoteleostei</taxon>
        <taxon>Acanthomorphata</taxon>
        <taxon>Ovalentaria</taxon>
        <taxon>Atherinomorphae</taxon>
        <taxon>Cyprinodontiformes</taxon>
        <taxon>Cyprinodontidae</taxon>
        <taxon>Cyprinodon</taxon>
    </lineage>
</organism>
<dbReference type="InterPro" id="IPR000387">
    <property type="entry name" value="Tyr_Pase_dom"/>
</dbReference>
<dbReference type="GO" id="GO:0016314">
    <property type="term" value="F:phosphatidylinositol-3,4,5-trisphosphate 3-phosphatase activity"/>
    <property type="evidence" value="ECO:0007669"/>
    <property type="project" value="UniProtKB-UniRule"/>
</dbReference>
<feature type="domain" description="Tyrosine specific protein phosphatases" evidence="27">
    <location>
        <begin position="90"/>
        <end position="161"/>
    </location>
</feature>
<dbReference type="Proteomes" id="UP000265020">
    <property type="component" value="Unassembled WGS sequence"/>
</dbReference>
<dbReference type="GO" id="GO:0043491">
    <property type="term" value="P:phosphatidylinositol 3-kinase/protein kinase B signal transduction"/>
    <property type="evidence" value="ECO:0007669"/>
    <property type="project" value="TreeGrafter"/>
</dbReference>
<comment type="catalytic activity">
    <reaction evidence="21">
        <text>O-phospho-L-seryl-[protein] + H2O = L-seryl-[protein] + phosphate</text>
        <dbReference type="Rhea" id="RHEA:20629"/>
        <dbReference type="Rhea" id="RHEA-COMP:9863"/>
        <dbReference type="Rhea" id="RHEA-COMP:11604"/>
        <dbReference type="ChEBI" id="CHEBI:15377"/>
        <dbReference type="ChEBI" id="CHEBI:29999"/>
        <dbReference type="ChEBI" id="CHEBI:43474"/>
        <dbReference type="ChEBI" id="CHEBI:83421"/>
        <dbReference type="EC" id="3.1.3.16"/>
    </reaction>
    <physiologicalReaction direction="left-to-right" evidence="21">
        <dbReference type="Rhea" id="RHEA:20630"/>
    </physiologicalReaction>
</comment>
<evidence type="ECO:0000259" key="29">
    <source>
        <dbReference type="PROSITE" id="PS51182"/>
    </source>
</evidence>
<dbReference type="PANTHER" id="PTHR12305">
    <property type="entry name" value="PHOSPHATASE WITH HOMOLOGY TO TENSIN"/>
    <property type="match status" value="1"/>
</dbReference>
<evidence type="ECO:0000256" key="14">
    <source>
        <dbReference type="ARBA" id="ARBA00034105"/>
    </source>
</evidence>
<dbReference type="SMART" id="SM01326">
    <property type="entry name" value="PTEN_C2"/>
    <property type="match status" value="1"/>
</dbReference>
<dbReference type="GeneTree" id="ENSGT00940000154335"/>
<keyword evidence="11" id="KW-0770">Synapse</keyword>
<dbReference type="EC" id="3.1.3.16" evidence="5 24"/>
<evidence type="ECO:0000256" key="11">
    <source>
        <dbReference type="ARBA" id="ARBA00023018"/>
    </source>
</evidence>
<keyword evidence="12 24" id="KW-0539">Nucleus</keyword>
<dbReference type="GO" id="GO:0008285">
    <property type="term" value="P:negative regulation of cell population proliferation"/>
    <property type="evidence" value="ECO:0007669"/>
    <property type="project" value="UniProtKB-UniRule"/>
</dbReference>
<evidence type="ECO:0000256" key="18">
    <source>
        <dbReference type="ARBA" id="ARBA00043734"/>
    </source>
</evidence>
<dbReference type="EC" id="3.1.3.67" evidence="4 24"/>
<dbReference type="PROSITE" id="PS51182">
    <property type="entry name" value="C2_TENSIN"/>
    <property type="match status" value="1"/>
</dbReference>
<keyword evidence="6 24" id="KW-0963">Cytoplasm</keyword>
<evidence type="ECO:0000256" key="16">
    <source>
        <dbReference type="ARBA" id="ARBA00034268"/>
    </source>
</evidence>
<evidence type="ECO:0000256" key="23">
    <source>
        <dbReference type="ARBA" id="ARBA00051341"/>
    </source>
</evidence>
<evidence type="ECO:0000256" key="1">
    <source>
        <dbReference type="ARBA" id="ARBA00001946"/>
    </source>
</evidence>
<evidence type="ECO:0000256" key="2">
    <source>
        <dbReference type="ARBA" id="ARBA00004552"/>
    </source>
</evidence>
<dbReference type="GO" id="GO:0006915">
    <property type="term" value="P:apoptotic process"/>
    <property type="evidence" value="ECO:0007669"/>
    <property type="project" value="UniProtKB-KW"/>
</dbReference>
<dbReference type="InterPro" id="IPR003595">
    <property type="entry name" value="Tyr_Pase_cat"/>
</dbReference>
<dbReference type="InterPro" id="IPR016130">
    <property type="entry name" value="Tyr_Pase_AS"/>
</dbReference>
<feature type="compositionally biased region" description="Polar residues" evidence="26">
    <location>
        <begin position="355"/>
        <end position="365"/>
    </location>
</feature>
<dbReference type="PIRSF" id="PIRSF038025">
    <property type="entry name" value="PTEN"/>
    <property type="match status" value="1"/>
</dbReference>
<dbReference type="InterPro" id="IPR014020">
    <property type="entry name" value="Tensin_C2-dom"/>
</dbReference>
<dbReference type="GO" id="GO:0005829">
    <property type="term" value="C:cytosol"/>
    <property type="evidence" value="ECO:0007669"/>
    <property type="project" value="TreeGrafter"/>
</dbReference>
<evidence type="ECO:0000256" key="15">
    <source>
        <dbReference type="ARBA" id="ARBA00034256"/>
    </source>
</evidence>
<dbReference type="GO" id="GO:0043197">
    <property type="term" value="C:dendritic spine"/>
    <property type="evidence" value="ECO:0007669"/>
    <property type="project" value="UniProtKB-SubCell"/>
</dbReference>
<keyword evidence="9" id="KW-0832">Ubl conjugation</keyword>
<dbReference type="Pfam" id="PF22785">
    <property type="entry name" value="Tc-R-P"/>
    <property type="match status" value="1"/>
</dbReference>
<dbReference type="GO" id="GO:0004722">
    <property type="term" value="F:protein serine/threonine phosphatase activity"/>
    <property type="evidence" value="ECO:0007669"/>
    <property type="project" value="UniProtKB-EC"/>
</dbReference>
<protein>
    <recommendedName>
        <fullName evidence="17 24">Phosphatidylinositol 3,4,5-trisphosphate 3-phosphatase and dual-specificity protein phosphatase PTEN</fullName>
        <ecNumber evidence="5 24">3.1.3.16</ecNumber>
        <ecNumber evidence="24">3.1.3.48</ecNumber>
        <ecNumber evidence="4 24">3.1.3.67</ecNumber>
    </recommendedName>
    <alternativeName>
        <fullName evidence="24">Phosphatase and tensin homolog</fullName>
    </alternativeName>
</protein>
<comment type="catalytic activity">
    <reaction evidence="20">
        <text>1D-myo-inositol 1,3,4,5,6-pentakisphosphate + H2O = 1D-myo-inositol 1,4,5,6-tetrakisphosphate + phosphate</text>
        <dbReference type="Rhea" id="RHEA:77143"/>
        <dbReference type="ChEBI" id="CHEBI:15377"/>
        <dbReference type="ChEBI" id="CHEBI:43474"/>
        <dbReference type="ChEBI" id="CHEBI:57627"/>
        <dbReference type="ChEBI" id="CHEBI:57733"/>
    </reaction>
    <physiologicalReaction direction="left-to-right" evidence="20">
        <dbReference type="Rhea" id="RHEA:77144"/>
    </physiologicalReaction>
</comment>
<dbReference type="GO" id="GO:0030351">
    <property type="term" value="F:inositol-1,3,4,5,6-pentakisphosphate 3-phosphatase activity"/>
    <property type="evidence" value="ECO:0007669"/>
    <property type="project" value="RHEA"/>
</dbReference>
<evidence type="ECO:0000256" key="4">
    <source>
        <dbReference type="ARBA" id="ARBA00013015"/>
    </source>
</evidence>
<evidence type="ECO:0000256" key="12">
    <source>
        <dbReference type="ARBA" id="ARBA00023242"/>
    </source>
</evidence>
<comment type="catalytic activity">
    <reaction evidence="23">
        <text>O-phospho-L-tyrosyl-[protein] + H2O = L-tyrosyl-[protein] + phosphate</text>
        <dbReference type="Rhea" id="RHEA:10684"/>
        <dbReference type="Rhea" id="RHEA-COMP:10136"/>
        <dbReference type="Rhea" id="RHEA-COMP:20101"/>
        <dbReference type="ChEBI" id="CHEBI:15377"/>
        <dbReference type="ChEBI" id="CHEBI:43474"/>
        <dbReference type="ChEBI" id="CHEBI:46858"/>
        <dbReference type="ChEBI" id="CHEBI:61978"/>
        <dbReference type="EC" id="3.1.3.48"/>
    </reaction>
    <physiologicalReaction direction="left-to-right" evidence="23">
        <dbReference type="Rhea" id="RHEA:10685"/>
    </physiologicalReaction>
</comment>
<comment type="catalytic activity">
    <reaction evidence="19">
        <text>a 1,2-diacyl-sn-glycero-3-phospho-(1D-myo-inositol-3,4,5-trisphosphate) + H2O = a 1,2-diacyl-sn-glycero-3-phospho-(1D-myo-inositol-4,5-bisphosphate) + phosphate</text>
        <dbReference type="Rhea" id="RHEA:25017"/>
        <dbReference type="ChEBI" id="CHEBI:15377"/>
        <dbReference type="ChEBI" id="CHEBI:43474"/>
        <dbReference type="ChEBI" id="CHEBI:57836"/>
        <dbReference type="ChEBI" id="CHEBI:58456"/>
        <dbReference type="EC" id="3.1.3.67"/>
    </reaction>
    <physiologicalReaction direction="left-to-right" evidence="19">
        <dbReference type="Rhea" id="RHEA:25018"/>
    </physiologicalReaction>
</comment>
<feature type="domain" description="C2 tensin-type" evidence="29">
    <location>
        <begin position="178"/>
        <end position="345"/>
    </location>
</feature>
<evidence type="ECO:0000256" key="3">
    <source>
        <dbReference type="ARBA" id="ARBA00007881"/>
    </source>
</evidence>
<dbReference type="GO" id="GO:0016605">
    <property type="term" value="C:PML body"/>
    <property type="evidence" value="ECO:0007669"/>
    <property type="project" value="UniProtKB-SubCell"/>
</dbReference>
<dbReference type="AlphaFoldDB" id="A0A3Q2CDC3"/>
<evidence type="ECO:0000313" key="31">
    <source>
        <dbReference type="Proteomes" id="UP000265020"/>
    </source>
</evidence>
<evidence type="ECO:0000256" key="17">
    <source>
        <dbReference type="ARBA" id="ARBA00034338"/>
    </source>
</evidence>
<dbReference type="GO" id="GO:0004725">
    <property type="term" value="F:protein tyrosine phosphatase activity"/>
    <property type="evidence" value="ECO:0007669"/>
    <property type="project" value="UniProtKB-UniRule"/>
</dbReference>
<dbReference type="GO" id="GO:0014069">
    <property type="term" value="C:postsynaptic density"/>
    <property type="evidence" value="ECO:0007669"/>
    <property type="project" value="UniProtKB-SubCell"/>
</dbReference>
<evidence type="ECO:0000256" key="19">
    <source>
        <dbReference type="ARBA" id="ARBA00043760"/>
    </source>
</evidence>
<dbReference type="GO" id="GO:0007399">
    <property type="term" value="P:nervous system development"/>
    <property type="evidence" value="ECO:0007669"/>
    <property type="project" value="UniProtKB-KW"/>
</dbReference>
<feature type="domain" description="Phosphatase tensin-type" evidence="28">
    <location>
        <begin position="9"/>
        <end position="173"/>
    </location>
</feature>
<comment type="catalytic activity">
    <reaction evidence="18">
        <text>1D-myo-inositol 1,3,4,5-tetrakisphosphate + H2O = 1D-myo-inositol 1,4,5-trisphosphate + phosphate</text>
        <dbReference type="Rhea" id="RHEA:77155"/>
        <dbReference type="ChEBI" id="CHEBI:15377"/>
        <dbReference type="ChEBI" id="CHEBI:43474"/>
        <dbReference type="ChEBI" id="CHEBI:57895"/>
        <dbReference type="ChEBI" id="CHEBI:203600"/>
    </reaction>
    <physiologicalReaction direction="left-to-right" evidence="18">
        <dbReference type="Rhea" id="RHEA:77156"/>
    </physiologicalReaction>
</comment>
<dbReference type="InterPro" id="IPR035892">
    <property type="entry name" value="C2_domain_sf"/>
</dbReference>
<dbReference type="Ensembl" id="ENSCVAT00000010872.1">
    <property type="protein sequence ID" value="ENSCVAP00000002943.1"/>
    <property type="gene ID" value="ENSCVAG00000004111.1"/>
</dbReference>
<dbReference type="GO" id="GO:0051800">
    <property type="term" value="F:phosphatidylinositol-3,4-bisphosphate 3-phosphatase activity"/>
    <property type="evidence" value="ECO:0007669"/>
    <property type="project" value="UniProtKB-UniRule"/>
</dbReference>
<dbReference type="GO" id="GO:0051717">
    <property type="term" value="F:inositol-1,3,4,5-tetrakisphosphate 3-phosphatase activity"/>
    <property type="evidence" value="ECO:0007669"/>
    <property type="project" value="UniProtKB-UniRule"/>
</dbReference>
<comment type="similarity">
    <text evidence="3 24">Belongs to the PTEN phosphatase protein family.</text>
</comment>
<dbReference type="GO" id="GO:0051896">
    <property type="term" value="P:regulation of phosphatidylinositol 3-kinase/protein kinase B signal transduction"/>
    <property type="evidence" value="ECO:0007669"/>
    <property type="project" value="TreeGrafter"/>
</dbReference>
<evidence type="ECO:0000256" key="25">
    <source>
        <dbReference type="PIRSR" id="PIRSR038025-50"/>
    </source>
</evidence>
<proteinExistence type="inferred from homology"/>
<comment type="cofactor">
    <cofactor evidence="1">
        <name>Mg(2+)</name>
        <dbReference type="ChEBI" id="CHEBI:18420"/>
    </cofactor>
</comment>
<dbReference type="SUPFAM" id="SSF52799">
    <property type="entry name" value="(Phosphotyrosine protein) phosphatases II"/>
    <property type="match status" value="1"/>
</dbReference>
<dbReference type="PROSITE" id="PS00383">
    <property type="entry name" value="TYR_PHOSPHATASE_1"/>
    <property type="match status" value="1"/>
</dbReference>
<dbReference type="GO" id="GO:0048870">
    <property type="term" value="P:cell motility"/>
    <property type="evidence" value="ECO:0007669"/>
    <property type="project" value="TreeGrafter"/>
</dbReference>
<keyword evidence="24" id="KW-0443">Lipid metabolism</keyword>
<feature type="region of interest" description="Disordered" evidence="26">
    <location>
        <begin position="355"/>
        <end position="399"/>
    </location>
</feature>
<evidence type="ECO:0000256" key="10">
    <source>
        <dbReference type="ARBA" id="ARBA00022902"/>
    </source>
</evidence>
<evidence type="ECO:0000256" key="7">
    <source>
        <dbReference type="ARBA" id="ARBA00022703"/>
    </source>
</evidence>
<keyword evidence="13" id="KW-0966">Cell projection</keyword>
<comment type="subcellular location">
    <subcellularLocation>
        <location evidence="2">Cell projection</location>
        <location evidence="2">Dendritic spine</location>
    </subcellularLocation>
    <subcellularLocation>
        <location evidence="24">Cytoplasm</location>
    </subcellularLocation>
    <subcellularLocation>
        <location evidence="24">Nucleus</location>
    </subcellularLocation>
    <subcellularLocation>
        <location evidence="24">Nucleus</location>
        <location evidence="24">PML body</location>
    </subcellularLocation>
    <subcellularLocation>
        <location evidence="14">Postsynaptic density</location>
    </subcellularLocation>
</comment>
<evidence type="ECO:0000256" key="13">
    <source>
        <dbReference type="ARBA" id="ARBA00023273"/>
    </source>
</evidence>
<name>A0A3Q2CDC3_CYPVA</name>
<dbReference type="GO" id="GO:0004438">
    <property type="term" value="F:phosphatidylinositol-3-phosphate phosphatase activity"/>
    <property type="evidence" value="ECO:0007669"/>
    <property type="project" value="UniProtKB-UniRule"/>
</dbReference>
<dbReference type="GO" id="GO:0050793">
    <property type="term" value="P:regulation of developmental process"/>
    <property type="evidence" value="ECO:0007669"/>
    <property type="project" value="UniProtKB-ARBA"/>
</dbReference>
<evidence type="ECO:0000256" key="24">
    <source>
        <dbReference type="PIRNR" id="PIRNR038025"/>
    </source>
</evidence>
<dbReference type="PROSITE" id="PS51181">
    <property type="entry name" value="PPASE_TENSIN"/>
    <property type="match status" value="1"/>
</dbReference>
<sequence length="399" mass="46253">MEPILLHHCSFPSGMFQLQVEMRRPSDGSNQVTQIINTLEGWDISKPNVSWILLRFCLCAERHYDTSKFNCRVAQYPFEDHNPPQLELIKPFCEDLDQWLSEDEQHVAAIHCKAGKGRTGVMICAYLLHRGKFQEAQEALDFYGEVRTRDKKGVTIPSQRRYVIYYNFLLRNRLHYKPVALLFHKMLFETVPMFTAGTCNPQFVVYQLKVKIHTSNPAYTHREDKLMVFEFPQPLPVCGDIKVEFFHKQNKMMKKEKMFHFWINTFFIPGPEETSDRIENGSSGSLRDLSHRAFQNPGILMGSETNDRDFLVLTLNKNELDKANKDKANKNFSPNFKVKLFFTKTVEEGANCDTCSTSASVTPDVSDNEPDHYRYSDTTDSDPENETFEDDLQSQITKV</sequence>
<keyword evidence="31" id="KW-1185">Reference proteome</keyword>
<evidence type="ECO:0000256" key="9">
    <source>
        <dbReference type="ARBA" id="ARBA00022843"/>
    </source>
</evidence>
<dbReference type="PANTHER" id="PTHR12305:SF81">
    <property type="entry name" value="PHOSPHATIDYLINOSITOL 3,4,5-TRISPHOSPHATE 3-PHOSPHATASE AND DUAL-SPECIFICITY PROTEIN PHOSPHATASE PTEN"/>
    <property type="match status" value="1"/>
</dbReference>
<dbReference type="SUPFAM" id="SSF49562">
    <property type="entry name" value="C2 domain (Calcium/lipid-binding domain, CaLB)"/>
    <property type="match status" value="1"/>
</dbReference>
<evidence type="ECO:0000259" key="28">
    <source>
        <dbReference type="PROSITE" id="PS51181"/>
    </source>
</evidence>
<dbReference type="GO" id="GO:0046856">
    <property type="term" value="P:phosphatidylinositol dephosphorylation"/>
    <property type="evidence" value="ECO:0007669"/>
    <property type="project" value="UniProtKB-UniRule"/>
</dbReference>
<dbReference type="GO" id="GO:0005886">
    <property type="term" value="C:plasma membrane"/>
    <property type="evidence" value="ECO:0007669"/>
    <property type="project" value="TreeGrafter"/>
</dbReference>
<comment type="catalytic activity">
    <reaction evidence="16">
        <text>1,2-dioctanoyl-sn-glycero-3-phospho-(1D-myo-inositol-3,4,5-trisphosphate) + H2O = 1,2-dioctanoyl-sn-glycero-3-phospho-(1D-myo-inositol-4,5-bisphosphate) + phosphate</text>
        <dbReference type="Rhea" id="RHEA:43552"/>
        <dbReference type="ChEBI" id="CHEBI:15377"/>
        <dbReference type="ChEBI" id="CHEBI:43474"/>
        <dbReference type="ChEBI" id="CHEBI:83416"/>
        <dbReference type="ChEBI" id="CHEBI:83419"/>
    </reaction>
    <physiologicalReaction direction="left-to-right" evidence="16">
        <dbReference type="Rhea" id="RHEA:43553"/>
    </physiologicalReaction>
</comment>
<dbReference type="PROSITE" id="PS50056">
    <property type="entry name" value="TYR_PHOSPHATASE_2"/>
    <property type="match status" value="1"/>
</dbReference>
<evidence type="ECO:0000313" key="30">
    <source>
        <dbReference type="Ensembl" id="ENSCVAP00000002943.1"/>
    </source>
</evidence>
<feature type="compositionally biased region" description="Acidic residues" evidence="26">
    <location>
        <begin position="379"/>
        <end position="392"/>
    </location>
</feature>
<keyword evidence="8 24" id="KW-0378">Hydrolase</keyword>
<reference evidence="30" key="2">
    <citation type="submission" date="2025-09" db="UniProtKB">
        <authorList>
            <consortium name="Ensembl"/>
        </authorList>
    </citation>
    <scope>IDENTIFICATION</scope>
</reference>
<keyword evidence="10 24" id="KW-0524">Neurogenesis</keyword>
<evidence type="ECO:0000256" key="5">
    <source>
        <dbReference type="ARBA" id="ARBA00013081"/>
    </source>
</evidence>
<accession>A0A3Q2CDC3</accession>
<dbReference type="InterPro" id="IPR051281">
    <property type="entry name" value="Dual-spec_lipid-protein_phosph"/>
</dbReference>
<keyword evidence="7" id="KW-0053">Apoptosis</keyword>
<dbReference type="FunFam" id="2.60.40.1110:FF:000003">
    <property type="entry name" value="Phosphatidylinositol 3,4,5-trisphosphate 3-phosphatase and dual-specificity protein phosphatase PTEN"/>
    <property type="match status" value="1"/>
</dbReference>
<dbReference type="InterPro" id="IPR029023">
    <property type="entry name" value="Tensin_phosphatase"/>
</dbReference>
<evidence type="ECO:0000256" key="22">
    <source>
        <dbReference type="ARBA" id="ARBA00048832"/>
    </source>
</evidence>
<evidence type="ECO:0000259" key="27">
    <source>
        <dbReference type="PROSITE" id="PS50056"/>
    </source>
</evidence>
<evidence type="ECO:0000256" key="21">
    <source>
        <dbReference type="ARBA" id="ARBA00047986"/>
    </source>
</evidence>
<feature type="active site" description="Phosphocysteine intermediate" evidence="25">
    <location>
        <position position="112"/>
    </location>
</feature>
<keyword evidence="24" id="KW-0904">Protein phosphatase</keyword>
<evidence type="ECO:0000256" key="6">
    <source>
        <dbReference type="ARBA" id="ARBA00022490"/>
    </source>
</evidence>
<dbReference type="InterPro" id="IPR029021">
    <property type="entry name" value="Prot-tyrosine_phosphatase-like"/>
</dbReference>
<dbReference type="Gene3D" id="2.60.40.1110">
    <property type="match status" value="1"/>
</dbReference>
<dbReference type="Pfam" id="PF10409">
    <property type="entry name" value="PTEN_C2"/>
    <property type="match status" value="1"/>
</dbReference>
<comment type="catalytic activity">
    <reaction evidence="22">
        <text>O-phospho-L-threonyl-[protein] + H2O = L-threonyl-[protein] + phosphate</text>
        <dbReference type="Rhea" id="RHEA:47004"/>
        <dbReference type="Rhea" id="RHEA-COMP:11060"/>
        <dbReference type="Rhea" id="RHEA-COMP:11605"/>
        <dbReference type="ChEBI" id="CHEBI:15377"/>
        <dbReference type="ChEBI" id="CHEBI:30013"/>
        <dbReference type="ChEBI" id="CHEBI:43474"/>
        <dbReference type="ChEBI" id="CHEBI:61977"/>
        <dbReference type="EC" id="3.1.3.16"/>
    </reaction>
    <physiologicalReaction direction="left-to-right" evidence="22">
        <dbReference type="Rhea" id="RHEA:47005"/>
    </physiologicalReaction>
</comment>
<evidence type="ECO:0000256" key="20">
    <source>
        <dbReference type="ARBA" id="ARBA00043762"/>
    </source>
</evidence>